<gene>
    <name evidence="1" type="ORF">PENTCL1PPCAC_18814</name>
</gene>
<comment type="caution">
    <text evidence="1">The sequence shown here is derived from an EMBL/GenBank/DDBJ whole genome shotgun (WGS) entry which is preliminary data.</text>
</comment>
<proteinExistence type="predicted"/>
<organism evidence="1 2">
    <name type="scientific">Pristionchus entomophagus</name>
    <dbReference type="NCBI Taxonomy" id="358040"/>
    <lineage>
        <taxon>Eukaryota</taxon>
        <taxon>Metazoa</taxon>
        <taxon>Ecdysozoa</taxon>
        <taxon>Nematoda</taxon>
        <taxon>Chromadorea</taxon>
        <taxon>Rhabditida</taxon>
        <taxon>Rhabditina</taxon>
        <taxon>Diplogasteromorpha</taxon>
        <taxon>Diplogasteroidea</taxon>
        <taxon>Neodiplogasteridae</taxon>
        <taxon>Pristionchus</taxon>
    </lineage>
</organism>
<evidence type="ECO:0008006" key="3">
    <source>
        <dbReference type="Google" id="ProtNLM"/>
    </source>
</evidence>
<feature type="non-terminal residue" evidence="1">
    <location>
        <position position="1"/>
    </location>
</feature>
<protein>
    <recommendedName>
        <fullName evidence="3">Radical SAM protein</fullName>
    </recommendedName>
</protein>
<accession>A0AAV5TRQ4</accession>
<sequence>LIEPINRGYVNQLSLNVKHIAISNPEKLLYDLSSLVRSMEINQHPVDGINTSNYLFGLTDVDWQKIILELFSRKLDKLQIENTAYPAYMPKQTIDKLPTLGKHIWFEATCNAYAEGFYEDNNDHIVKCE</sequence>
<dbReference type="Proteomes" id="UP001432027">
    <property type="component" value="Unassembled WGS sequence"/>
</dbReference>
<feature type="non-terminal residue" evidence="1">
    <location>
        <position position="129"/>
    </location>
</feature>
<dbReference type="EMBL" id="BTSX01000004">
    <property type="protein sequence ID" value="GMS96639.1"/>
    <property type="molecule type" value="Genomic_DNA"/>
</dbReference>
<name>A0AAV5TRQ4_9BILA</name>
<evidence type="ECO:0000313" key="1">
    <source>
        <dbReference type="EMBL" id="GMS96639.1"/>
    </source>
</evidence>
<evidence type="ECO:0000313" key="2">
    <source>
        <dbReference type="Proteomes" id="UP001432027"/>
    </source>
</evidence>
<reference evidence="1" key="1">
    <citation type="submission" date="2023-10" db="EMBL/GenBank/DDBJ databases">
        <title>Genome assembly of Pristionchus species.</title>
        <authorList>
            <person name="Yoshida K."/>
            <person name="Sommer R.J."/>
        </authorList>
    </citation>
    <scope>NUCLEOTIDE SEQUENCE</scope>
    <source>
        <strain evidence="1">RS0144</strain>
    </source>
</reference>
<dbReference type="AlphaFoldDB" id="A0AAV5TRQ4"/>
<keyword evidence="2" id="KW-1185">Reference proteome</keyword>